<name>A0A645J9M3_9ZZZZ</name>
<feature type="region of interest" description="Disordered" evidence="1">
    <location>
        <begin position="1"/>
        <end position="22"/>
    </location>
</feature>
<dbReference type="EMBL" id="VSSQ01134233">
    <property type="protein sequence ID" value="MPN59802.1"/>
    <property type="molecule type" value="Genomic_DNA"/>
</dbReference>
<gene>
    <name evidence="2" type="ORF">SDC9_207524</name>
</gene>
<accession>A0A645J9M3</accession>
<comment type="caution">
    <text evidence="2">The sequence shown here is derived from an EMBL/GenBank/DDBJ whole genome shotgun (WGS) entry which is preliminary data.</text>
</comment>
<organism evidence="2">
    <name type="scientific">bioreactor metagenome</name>
    <dbReference type="NCBI Taxonomy" id="1076179"/>
    <lineage>
        <taxon>unclassified sequences</taxon>
        <taxon>metagenomes</taxon>
        <taxon>ecological metagenomes</taxon>
    </lineage>
</organism>
<evidence type="ECO:0000313" key="2">
    <source>
        <dbReference type="EMBL" id="MPN59802.1"/>
    </source>
</evidence>
<sequence length="104" mass="11439">MVAHLEWSENLGSGTDHDVVSDGRMPLSRIFSRPSQGDRLIDGHIVSDFCGFSDDDRHAVIDKAPPPDGSAGMDLNACEKSCQLRNQPCDKLQVMQVQPMGRLM</sequence>
<protein>
    <submittedName>
        <fullName evidence="2">Uncharacterized protein</fullName>
    </submittedName>
</protein>
<reference evidence="2" key="1">
    <citation type="submission" date="2019-08" db="EMBL/GenBank/DDBJ databases">
        <authorList>
            <person name="Kucharzyk K."/>
            <person name="Murdoch R.W."/>
            <person name="Higgins S."/>
            <person name="Loffler F."/>
        </authorList>
    </citation>
    <scope>NUCLEOTIDE SEQUENCE</scope>
</reference>
<dbReference type="AlphaFoldDB" id="A0A645J9M3"/>
<proteinExistence type="predicted"/>
<evidence type="ECO:0000256" key="1">
    <source>
        <dbReference type="SAM" id="MobiDB-lite"/>
    </source>
</evidence>